<keyword evidence="5" id="KW-1185">Reference proteome</keyword>
<feature type="compositionally biased region" description="Low complexity" evidence="3">
    <location>
        <begin position="730"/>
        <end position="745"/>
    </location>
</feature>
<dbReference type="PANTHER" id="PTHR10648:SF1">
    <property type="entry name" value="SERINE_THREONINE-PROTEIN PHOSPHATASE 4 REGULATORY SUBUNIT 1"/>
    <property type="match status" value="1"/>
</dbReference>
<feature type="region of interest" description="Disordered" evidence="3">
    <location>
        <begin position="684"/>
        <end position="807"/>
    </location>
</feature>
<dbReference type="InterPro" id="IPR011989">
    <property type="entry name" value="ARM-like"/>
</dbReference>
<accession>I7M8Q0</accession>
<keyword evidence="1" id="KW-0677">Repeat</keyword>
<feature type="compositionally biased region" description="Basic and acidic residues" evidence="3">
    <location>
        <begin position="746"/>
        <end position="762"/>
    </location>
</feature>
<dbReference type="OMA" id="LWEFIKI"/>
<dbReference type="Gene3D" id="1.25.10.10">
    <property type="entry name" value="Leucine-rich Repeat Variant"/>
    <property type="match status" value="1"/>
</dbReference>
<dbReference type="eggNOG" id="KOG0211">
    <property type="taxonomic scope" value="Eukaryota"/>
</dbReference>
<sequence length="807" mass="92706">MSNNNQEEGKANEAPPNLVEEIERFPEFVRRDQTDGIFIDFSQDGALQKLINLSKCPFNERLTYTKHLADLLQLIGDAANEHLKQIIDFIIADNDDIKRTLLVQLPQVIDYLKVQPQGYAQIRDILTPALFQLIGNENLDIKEDSGKILAQIGDIMNKDDRGKYILTKVLNMAHDDQVDDNRIVAIQLLTQMAHCFGTELCEQFVGLEILSLGEDPQLRVRKESVLNLPIVGKVVSQEFFQQRLLPFYIRKSQDNFWGIRKACVEIIVEISNICNNKVKEIELTELLLNCLKDQSKWVKIAAYKNLGPFIVTLENCHASEKLFDHYTKMTDNTINSLSNENEILISCAQYFPAILKVYGEKKWNQLQKTFSFLLKSNIKKVKKPIACSLHEIALILGQEKAEKDLFNVLDQILKDPNDEVKYGAISHLAQFMKVFDSQKRENFLDVFLILQKDPKKWRIRELIAKQIDELTLMFNSETVFRYIMPISFKLCNDTVAIVREEAAKKVHSILLQLLSEKAETSEIFFECVVNNIKAFSISNRFNQRQTFVLMCNQLMMYDKIFKEYFMDAFEALSKDKVVNVRISLAHAVSQHIKQNGPLKEDPKILQIVEQLSKDKSRDVRSHFVNVDDFIQNKEMNLTDLIDQLGQITKNTGARLEAVRNNSSQIQPRQPEQSLLDDEVEDPSIENNQQEVSQSETVNQANGESQHLAEQQKSSSNNQEAVEHKEEQKSEGGQQNVEEQQNQVVQEEQKSAEEQVQQKEEKGQVQTEENQQQDVSIDSNSSREEEGQLISNKENNNSSEESQSQDSQ</sequence>
<dbReference type="InterPro" id="IPR051023">
    <property type="entry name" value="PP2A_Regulatory_Subunit_A"/>
</dbReference>
<dbReference type="PANTHER" id="PTHR10648">
    <property type="entry name" value="SERINE/THREONINE-PROTEIN PHOSPHATASE PP2A 65 KDA REGULATORY SUBUNIT"/>
    <property type="match status" value="1"/>
</dbReference>
<feature type="compositionally biased region" description="Polar residues" evidence="3">
    <location>
        <begin position="684"/>
        <end position="719"/>
    </location>
</feature>
<gene>
    <name evidence="4" type="ORF">TTHERM_00136060</name>
</gene>
<dbReference type="GO" id="GO:0005737">
    <property type="term" value="C:cytoplasm"/>
    <property type="evidence" value="ECO:0007669"/>
    <property type="project" value="TreeGrafter"/>
</dbReference>
<dbReference type="InterPro" id="IPR016024">
    <property type="entry name" value="ARM-type_fold"/>
</dbReference>
<feature type="compositionally biased region" description="Low complexity" evidence="3">
    <location>
        <begin position="790"/>
        <end position="807"/>
    </location>
</feature>
<dbReference type="OrthoDB" id="340346at2759"/>
<reference evidence="5" key="1">
    <citation type="journal article" date="2006" name="PLoS Biol.">
        <title>Macronuclear genome sequence of the ciliate Tetrahymena thermophila, a model eukaryote.</title>
        <authorList>
            <person name="Eisen J.A."/>
            <person name="Coyne R.S."/>
            <person name="Wu M."/>
            <person name="Wu D."/>
            <person name="Thiagarajan M."/>
            <person name="Wortman J.R."/>
            <person name="Badger J.H."/>
            <person name="Ren Q."/>
            <person name="Amedeo P."/>
            <person name="Jones K.M."/>
            <person name="Tallon L.J."/>
            <person name="Delcher A.L."/>
            <person name="Salzberg S.L."/>
            <person name="Silva J.C."/>
            <person name="Haas B.J."/>
            <person name="Majoros W.H."/>
            <person name="Farzad M."/>
            <person name="Carlton J.M."/>
            <person name="Smith R.K. Jr."/>
            <person name="Garg J."/>
            <person name="Pearlman R.E."/>
            <person name="Karrer K.M."/>
            <person name="Sun L."/>
            <person name="Manning G."/>
            <person name="Elde N.C."/>
            <person name="Turkewitz A.P."/>
            <person name="Asai D.J."/>
            <person name="Wilkes D.E."/>
            <person name="Wang Y."/>
            <person name="Cai H."/>
            <person name="Collins K."/>
            <person name="Stewart B.A."/>
            <person name="Lee S.R."/>
            <person name="Wilamowska K."/>
            <person name="Weinberg Z."/>
            <person name="Ruzzo W.L."/>
            <person name="Wloga D."/>
            <person name="Gaertig J."/>
            <person name="Frankel J."/>
            <person name="Tsao C.-C."/>
            <person name="Gorovsky M.A."/>
            <person name="Keeling P.J."/>
            <person name="Waller R.F."/>
            <person name="Patron N.J."/>
            <person name="Cherry J.M."/>
            <person name="Stover N.A."/>
            <person name="Krieger C.J."/>
            <person name="del Toro C."/>
            <person name="Ryder H.F."/>
            <person name="Williamson S.C."/>
            <person name="Barbeau R.A."/>
            <person name="Hamilton E.P."/>
            <person name="Orias E."/>
        </authorList>
    </citation>
    <scope>NUCLEOTIDE SEQUENCE [LARGE SCALE GENOMIC DNA]</scope>
    <source>
        <strain evidence="5">SB210</strain>
    </source>
</reference>
<feature type="repeat" description="HEAT" evidence="2">
    <location>
        <begin position="405"/>
        <end position="443"/>
    </location>
</feature>
<dbReference type="RefSeq" id="XP_001019687.2">
    <property type="nucleotide sequence ID" value="XM_001019687.3"/>
</dbReference>
<dbReference type="GeneID" id="7822962"/>
<feature type="compositionally biased region" description="Polar residues" evidence="3">
    <location>
        <begin position="769"/>
        <end position="779"/>
    </location>
</feature>
<evidence type="ECO:0000313" key="5">
    <source>
        <dbReference type="Proteomes" id="UP000009168"/>
    </source>
</evidence>
<proteinExistence type="predicted"/>
<name>I7M8Q0_TETTS</name>
<dbReference type="EMBL" id="GG662639">
    <property type="protein sequence ID" value="EAR99442.2"/>
    <property type="molecule type" value="Genomic_DNA"/>
</dbReference>
<dbReference type="HOGENOM" id="CLU_018852_0_0_1"/>
<evidence type="ECO:0000256" key="2">
    <source>
        <dbReference type="PROSITE-ProRule" id="PRU00103"/>
    </source>
</evidence>
<organism evidence="4 5">
    <name type="scientific">Tetrahymena thermophila (strain SB210)</name>
    <dbReference type="NCBI Taxonomy" id="312017"/>
    <lineage>
        <taxon>Eukaryota</taxon>
        <taxon>Sar</taxon>
        <taxon>Alveolata</taxon>
        <taxon>Ciliophora</taxon>
        <taxon>Intramacronucleata</taxon>
        <taxon>Oligohymenophorea</taxon>
        <taxon>Hymenostomatida</taxon>
        <taxon>Tetrahymenina</taxon>
        <taxon>Tetrahymenidae</taxon>
        <taxon>Tetrahymena</taxon>
    </lineage>
</organism>
<dbReference type="PROSITE" id="PS50077">
    <property type="entry name" value="HEAT_REPEAT"/>
    <property type="match status" value="1"/>
</dbReference>
<dbReference type="Proteomes" id="UP000009168">
    <property type="component" value="Unassembled WGS sequence"/>
</dbReference>
<feature type="compositionally biased region" description="Basic and acidic residues" evidence="3">
    <location>
        <begin position="720"/>
        <end position="729"/>
    </location>
</feature>
<dbReference type="AlphaFoldDB" id="I7M8Q0"/>
<dbReference type="STRING" id="312017.I7M8Q0"/>
<dbReference type="GO" id="GO:0019888">
    <property type="term" value="F:protein phosphatase regulator activity"/>
    <property type="evidence" value="ECO:0007669"/>
    <property type="project" value="TreeGrafter"/>
</dbReference>
<dbReference type="InParanoid" id="I7M8Q0"/>
<evidence type="ECO:0000256" key="3">
    <source>
        <dbReference type="SAM" id="MobiDB-lite"/>
    </source>
</evidence>
<dbReference type="KEGG" id="tet:TTHERM_00136060"/>
<protein>
    <submittedName>
        <fullName evidence="4">Protein phosphatase 4 regulatory subunit 1, putative</fullName>
    </submittedName>
</protein>
<dbReference type="SUPFAM" id="SSF48371">
    <property type="entry name" value="ARM repeat"/>
    <property type="match status" value="1"/>
</dbReference>
<dbReference type="InterPro" id="IPR021133">
    <property type="entry name" value="HEAT_type_2"/>
</dbReference>
<evidence type="ECO:0000313" key="4">
    <source>
        <dbReference type="EMBL" id="EAR99442.2"/>
    </source>
</evidence>
<evidence type="ECO:0000256" key="1">
    <source>
        <dbReference type="ARBA" id="ARBA00022737"/>
    </source>
</evidence>